<reference evidence="10" key="1">
    <citation type="submission" date="2019-09" db="EMBL/GenBank/DDBJ databases">
        <title>Draft genome information of white flower Hibiscus syriacus.</title>
        <authorList>
            <person name="Kim Y.-M."/>
        </authorList>
    </citation>
    <scope>NUCLEOTIDE SEQUENCE [LARGE SCALE GENOMIC DNA]</scope>
    <source>
        <strain evidence="10">YM2019G1</strain>
    </source>
</reference>
<feature type="region of interest" description="Disordered" evidence="9">
    <location>
        <begin position="113"/>
        <end position="132"/>
    </location>
</feature>
<dbReference type="GO" id="GO:0016760">
    <property type="term" value="F:cellulose synthase (UDP-forming) activity"/>
    <property type="evidence" value="ECO:0007669"/>
    <property type="project" value="InterPro"/>
</dbReference>
<evidence type="ECO:0000256" key="4">
    <source>
        <dbReference type="ARBA" id="ARBA00022692"/>
    </source>
</evidence>
<dbReference type="GO" id="GO:0071555">
    <property type="term" value="P:cell wall organization"/>
    <property type="evidence" value="ECO:0007669"/>
    <property type="project" value="UniProtKB-KW"/>
</dbReference>
<keyword evidence="4" id="KW-0812">Transmembrane</keyword>
<dbReference type="EMBL" id="VEPZ02001744">
    <property type="protein sequence ID" value="KAE8658537.1"/>
    <property type="molecule type" value="Genomic_DNA"/>
</dbReference>
<evidence type="ECO:0000256" key="9">
    <source>
        <dbReference type="SAM" id="MobiDB-lite"/>
    </source>
</evidence>
<protein>
    <submittedName>
        <fullName evidence="10">Uncharacterized protein</fullName>
    </submittedName>
</protein>
<accession>A0A6A2XQ96</accession>
<keyword evidence="6" id="KW-0472">Membrane</keyword>
<evidence type="ECO:0000256" key="2">
    <source>
        <dbReference type="ARBA" id="ARBA00022676"/>
    </source>
</evidence>
<keyword evidence="5" id="KW-1133">Transmembrane helix</keyword>
<keyword evidence="7" id="KW-0961">Cell wall biogenesis/degradation</keyword>
<dbReference type="AlphaFoldDB" id="A0A6A2XQ96"/>
<evidence type="ECO:0000313" key="10">
    <source>
        <dbReference type="EMBL" id="KAE8658537.1"/>
    </source>
</evidence>
<dbReference type="Pfam" id="PF03552">
    <property type="entry name" value="Cellulose_synt"/>
    <property type="match status" value="1"/>
</dbReference>
<dbReference type="PANTHER" id="PTHR13301">
    <property type="entry name" value="X-BOX TRANSCRIPTION FACTOR-RELATED"/>
    <property type="match status" value="1"/>
</dbReference>
<evidence type="ECO:0000256" key="6">
    <source>
        <dbReference type="ARBA" id="ARBA00023136"/>
    </source>
</evidence>
<evidence type="ECO:0000256" key="8">
    <source>
        <dbReference type="PIRSR" id="PIRSR605150-2"/>
    </source>
</evidence>
<proteinExistence type="predicted"/>
<evidence type="ECO:0000256" key="3">
    <source>
        <dbReference type="ARBA" id="ARBA00022679"/>
    </source>
</evidence>
<sequence>MAYDYLADKLSIYVLDDRGSALTLFAFMEAAKLASWWLPFCREHNVMERSPDVYFEANSHSEDVGKLRNQLVWSASAGSMGSPDGHLARSTKLTVSPFTVAVGSIQWPIRLKGFNQQNSPNSNPSEPQGEKDDFLCVGHQEVMDKLWWKIGCKEGGHRAKNFSQQNGISPDMYKREEVPSSIHDRCFKSHDPPEFAFQNLVELNMSATFSMPEALVATECQEPFESLLVEGAGSSKDFRNLCPSTAEIGIDEMPPPYSDYRLKQSTAKRQMKCNH</sequence>
<feature type="compositionally biased region" description="Low complexity" evidence="9">
    <location>
        <begin position="115"/>
        <end position="127"/>
    </location>
</feature>
<keyword evidence="11" id="KW-1185">Reference proteome</keyword>
<keyword evidence="3" id="KW-0808">Transferase</keyword>
<feature type="binding site" evidence="8">
    <location>
        <position position="17"/>
    </location>
    <ligand>
        <name>UDP-alpha-D-glucose</name>
        <dbReference type="ChEBI" id="CHEBI:58885"/>
    </ligand>
</feature>
<dbReference type="GO" id="GO:0030244">
    <property type="term" value="P:cellulose biosynthetic process"/>
    <property type="evidence" value="ECO:0007669"/>
    <property type="project" value="InterPro"/>
</dbReference>
<evidence type="ECO:0000313" key="11">
    <source>
        <dbReference type="Proteomes" id="UP000436088"/>
    </source>
</evidence>
<evidence type="ECO:0000256" key="1">
    <source>
        <dbReference type="ARBA" id="ARBA00004308"/>
    </source>
</evidence>
<name>A0A6A2XQ96_HIBSY</name>
<dbReference type="Proteomes" id="UP000436088">
    <property type="component" value="Unassembled WGS sequence"/>
</dbReference>
<comment type="caution">
    <text evidence="10">The sequence shown here is derived from an EMBL/GenBank/DDBJ whole genome shotgun (WGS) entry which is preliminary data.</text>
</comment>
<gene>
    <name evidence="10" type="ORF">F3Y22_tig00116971pilonHSYRG00750</name>
</gene>
<dbReference type="InterPro" id="IPR005150">
    <property type="entry name" value="Cellulose_synth"/>
</dbReference>
<dbReference type="GO" id="GO:0012505">
    <property type="term" value="C:endomembrane system"/>
    <property type="evidence" value="ECO:0007669"/>
    <property type="project" value="UniProtKB-SubCell"/>
</dbReference>
<dbReference type="GO" id="GO:0016020">
    <property type="term" value="C:membrane"/>
    <property type="evidence" value="ECO:0007669"/>
    <property type="project" value="InterPro"/>
</dbReference>
<evidence type="ECO:0000256" key="7">
    <source>
        <dbReference type="ARBA" id="ARBA00023316"/>
    </source>
</evidence>
<organism evidence="10 11">
    <name type="scientific">Hibiscus syriacus</name>
    <name type="common">Rose of Sharon</name>
    <dbReference type="NCBI Taxonomy" id="106335"/>
    <lineage>
        <taxon>Eukaryota</taxon>
        <taxon>Viridiplantae</taxon>
        <taxon>Streptophyta</taxon>
        <taxon>Embryophyta</taxon>
        <taxon>Tracheophyta</taxon>
        <taxon>Spermatophyta</taxon>
        <taxon>Magnoliopsida</taxon>
        <taxon>eudicotyledons</taxon>
        <taxon>Gunneridae</taxon>
        <taxon>Pentapetalae</taxon>
        <taxon>rosids</taxon>
        <taxon>malvids</taxon>
        <taxon>Malvales</taxon>
        <taxon>Malvaceae</taxon>
        <taxon>Malvoideae</taxon>
        <taxon>Hibiscus</taxon>
    </lineage>
</organism>
<comment type="subcellular location">
    <subcellularLocation>
        <location evidence="1">Endomembrane system</location>
    </subcellularLocation>
</comment>
<evidence type="ECO:0000256" key="5">
    <source>
        <dbReference type="ARBA" id="ARBA00022989"/>
    </source>
</evidence>
<keyword evidence="2" id="KW-0328">Glycosyltransferase</keyword>